<evidence type="ECO:0000313" key="3">
    <source>
        <dbReference type="Proteomes" id="UP001203207"/>
    </source>
</evidence>
<keyword evidence="1" id="KW-1133">Transmembrane helix</keyword>
<keyword evidence="1" id="KW-0472">Membrane</keyword>
<dbReference type="RefSeq" id="WP_250582597.1">
    <property type="nucleotide sequence ID" value="NZ_JAKRVX010000001.1"/>
</dbReference>
<feature type="transmembrane region" description="Helical" evidence="1">
    <location>
        <begin position="32"/>
        <end position="51"/>
    </location>
</feature>
<accession>A0AAE3FVH4</accession>
<feature type="transmembrane region" description="Helical" evidence="1">
    <location>
        <begin position="117"/>
        <end position="139"/>
    </location>
</feature>
<dbReference type="EMBL" id="JAKRVX010000001">
    <property type="protein sequence ID" value="MCL9815718.1"/>
    <property type="molecule type" value="Genomic_DNA"/>
</dbReference>
<sequence length="169" mass="18132">MLRRFREFGPVLLVPLAWLFALFGLLGTLSTHAVFVGHVVMAILLGLFSVTGRTEMKTGTLRVWWLIITVGFVITTTGAIGLYTESQLLQILSLYGWMLLPTVGYLFTGTAVSEGKWIYFGGAALSVVGLCLYSLNVVFTTVGSTATIGGVGAVLIGQTAGIVDAVYRY</sequence>
<feature type="transmembrane region" description="Helical" evidence="1">
    <location>
        <begin position="63"/>
        <end position="83"/>
    </location>
</feature>
<organism evidence="2 3">
    <name type="scientific">Natronocalculus amylovorans</name>
    <dbReference type="NCBI Taxonomy" id="2917812"/>
    <lineage>
        <taxon>Archaea</taxon>
        <taxon>Methanobacteriati</taxon>
        <taxon>Methanobacteriota</taxon>
        <taxon>Stenosarchaea group</taxon>
        <taxon>Halobacteria</taxon>
        <taxon>Halobacteriales</taxon>
        <taxon>Haloferacaceae</taxon>
        <taxon>Natronocalculus</taxon>
    </lineage>
</organism>
<name>A0AAE3FVH4_9EURY</name>
<reference evidence="2" key="1">
    <citation type="journal article" date="2022" name="Syst. Appl. Microbiol.">
        <title>Natronocalculus amylovorans gen. nov., sp. nov., and Natranaeroarchaeum aerophilus sp. nov., dominant culturable amylolytic natronoarchaea from hypersaline soda lakes in southwestern Siberia.</title>
        <authorList>
            <person name="Sorokin D.Y."/>
            <person name="Elcheninov A.G."/>
            <person name="Khizhniak T.V."/>
            <person name="Koenen M."/>
            <person name="Bale N.J."/>
            <person name="Damste J.S.S."/>
            <person name="Kublanov I.V."/>
        </authorList>
    </citation>
    <scope>NUCLEOTIDE SEQUENCE</scope>
    <source>
        <strain evidence="2">AArc-St2</strain>
    </source>
</reference>
<dbReference type="Proteomes" id="UP001203207">
    <property type="component" value="Unassembled WGS sequence"/>
</dbReference>
<reference evidence="2" key="2">
    <citation type="submission" date="2022-02" db="EMBL/GenBank/DDBJ databases">
        <authorList>
            <person name="Elcheninov A.G."/>
            <person name="Sorokin D.Y."/>
            <person name="Kublanov I.V."/>
        </authorList>
    </citation>
    <scope>NUCLEOTIDE SEQUENCE</scope>
    <source>
        <strain evidence="2">AArc-St2</strain>
    </source>
</reference>
<proteinExistence type="predicted"/>
<keyword evidence="3" id="KW-1185">Reference proteome</keyword>
<feature type="transmembrane region" description="Helical" evidence="1">
    <location>
        <begin position="7"/>
        <end position="26"/>
    </location>
</feature>
<dbReference type="AlphaFoldDB" id="A0AAE3FVH4"/>
<comment type="caution">
    <text evidence="2">The sequence shown here is derived from an EMBL/GenBank/DDBJ whole genome shotgun (WGS) entry which is preliminary data.</text>
</comment>
<gene>
    <name evidence="2" type="ORF">AArcSt2_02070</name>
</gene>
<feature type="transmembrane region" description="Helical" evidence="1">
    <location>
        <begin position="89"/>
        <end position="108"/>
    </location>
</feature>
<protein>
    <submittedName>
        <fullName evidence="2">Uncharacterized protein</fullName>
    </submittedName>
</protein>
<evidence type="ECO:0000256" key="1">
    <source>
        <dbReference type="SAM" id="Phobius"/>
    </source>
</evidence>
<keyword evidence="1" id="KW-0812">Transmembrane</keyword>
<evidence type="ECO:0000313" key="2">
    <source>
        <dbReference type="EMBL" id="MCL9815718.1"/>
    </source>
</evidence>
<feature type="transmembrane region" description="Helical" evidence="1">
    <location>
        <begin position="145"/>
        <end position="167"/>
    </location>
</feature>